<gene>
    <name evidence="6" type="ORF">FYC51_00230</name>
</gene>
<name>A0A5S4UZ51_9MICO</name>
<dbReference type="GO" id="GO:0005829">
    <property type="term" value="C:cytosol"/>
    <property type="evidence" value="ECO:0007669"/>
    <property type="project" value="TreeGrafter"/>
</dbReference>
<dbReference type="PROSITE" id="PS50956">
    <property type="entry name" value="HTH_ASNC_2"/>
    <property type="match status" value="1"/>
</dbReference>
<keyword evidence="3" id="KW-0804">Transcription</keyword>
<sequence length="171" mass="19080">MRAYEPDDTDWAILHELQLDARISFNELGRRIHLSPPSVAERVRRLEGHGILTGYAAHVDPAAVGQDVTAYINLRCDPGRCLLKTADPEEFPEVVEIHKLAGRHCTMLRVRVASIAHFEGLVERIGTHGPLETTMVMSTPFTRREVRPAPPRRPVTTGDAWWQAKDASGDA</sequence>
<dbReference type="SMART" id="SM00344">
    <property type="entry name" value="HTH_ASNC"/>
    <property type="match status" value="1"/>
</dbReference>
<dbReference type="RefSeq" id="WP_148731656.1">
    <property type="nucleotide sequence ID" value="NZ_VSSB01000001.1"/>
</dbReference>
<evidence type="ECO:0000256" key="4">
    <source>
        <dbReference type="SAM" id="MobiDB-lite"/>
    </source>
</evidence>
<dbReference type="InterPro" id="IPR019887">
    <property type="entry name" value="Tscrpt_reg_AsnC/Lrp_C"/>
</dbReference>
<reference evidence="6 7" key="1">
    <citation type="submission" date="2019-08" db="EMBL/GenBank/DDBJ databases">
        <authorList>
            <person name="Hu J."/>
        </authorList>
    </citation>
    <scope>NUCLEOTIDE SEQUENCE [LARGE SCALE GENOMIC DNA]</scope>
    <source>
        <strain evidence="6 7">NEAU-184</strain>
    </source>
</reference>
<evidence type="ECO:0000256" key="3">
    <source>
        <dbReference type="ARBA" id="ARBA00023163"/>
    </source>
</evidence>
<dbReference type="Gene3D" id="1.10.10.10">
    <property type="entry name" value="Winged helix-like DNA-binding domain superfamily/Winged helix DNA-binding domain"/>
    <property type="match status" value="1"/>
</dbReference>
<evidence type="ECO:0000313" key="6">
    <source>
        <dbReference type="EMBL" id="TYL52244.1"/>
    </source>
</evidence>
<dbReference type="InterPro" id="IPR019888">
    <property type="entry name" value="Tscrpt_reg_AsnC-like"/>
</dbReference>
<evidence type="ECO:0000256" key="1">
    <source>
        <dbReference type="ARBA" id="ARBA00023015"/>
    </source>
</evidence>
<dbReference type="EMBL" id="VSSB01000001">
    <property type="protein sequence ID" value="TYL52244.1"/>
    <property type="molecule type" value="Genomic_DNA"/>
</dbReference>
<dbReference type="Pfam" id="PF13404">
    <property type="entry name" value="HTH_AsnC-type"/>
    <property type="match status" value="1"/>
</dbReference>
<accession>A0A5S4UZ51</accession>
<dbReference type="FunFam" id="1.10.10.10:FF:000186">
    <property type="entry name" value="AsnC family transcriptional regulator"/>
    <property type="match status" value="1"/>
</dbReference>
<organism evidence="6 7">
    <name type="scientific">Agromyces mariniharenae</name>
    <dbReference type="NCBI Taxonomy" id="2604423"/>
    <lineage>
        <taxon>Bacteria</taxon>
        <taxon>Bacillati</taxon>
        <taxon>Actinomycetota</taxon>
        <taxon>Actinomycetes</taxon>
        <taxon>Micrococcales</taxon>
        <taxon>Microbacteriaceae</taxon>
        <taxon>Agromyces</taxon>
    </lineage>
</organism>
<dbReference type="PANTHER" id="PTHR30154">
    <property type="entry name" value="LEUCINE-RESPONSIVE REGULATORY PROTEIN"/>
    <property type="match status" value="1"/>
</dbReference>
<protein>
    <submittedName>
        <fullName evidence="6">Lrp/AsnC family transcriptional regulator</fullName>
    </submittedName>
</protein>
<keyword evidence="2" id="KW-0238">DNA-binding</keyword>
<dbReference type="PRINTS" id="PR00033">
    <property type="entry name" value="HTHASNC"/>
</dbReference>
<dbReference type="AlphaFoldDB" id="A0A5S4UZ51"/>
<dbReference type="GO" id="GO:0043200">
    <property type="term" value="P:response to amino acid"/>
    <property type="evidence" value="ECO:0007669"/>
    <property type="project" value="TreeGrafter"/>
</dbReference>
<proteinExistence type="predicted"/>
<dbReference type="Pfam" id="PF01037">
    <property type="entry name" value="AsnC_trans_reg"/>
    <property type="match status" value="1"/>
</dbReference>
<dbReference type="InterPro" id="IPR036390">
    <property type="entry name" value="WH_DNA-bd_sf"/>
</dbReference>
<keyword evidence="1" id="KW-0805">Transcription regulation</keyword>
<dbReference type="Gene3D" id="3.30.70.920">
    <property type="match status" value="1"/>
</dbReference>
<keyword evidence="7" id="KW-1185">Reference proteome</keyword>
<dbReference type="PANTHER" id="PTHR30154:SF53">
    <property type="entry name" value="HTH-TYPE TRANSCRIPTIONAL REGULATOR LRPC"/>
    <property type="match status" value="1"/>
</dbReference>
<evidence type="ECO:0000256" key="2">
    <source>
        <dbReference type="ARBA" id="ARBA00023125"/>
    </source>
</evidence>
<dbReference type="InterPro" id="IPR036388">
    <property type="entry name" value="WH-like_DNA-bd_sf"/>
</dbReference>
<feature type="domain" description="HTH asnC-type" evidence="5">
    <location>
        <begin position="6"/>
        <end position="67"/>
    </location>
</feature>
<evidence type="ECO:0000259" key="5">
    <source>
        <dbReference type="PROSITE" id="PS50956"/>
    </source>
</evidence>
<dbReference type="InterPro" id="IPR000485">
    <property type="entry name" value="AsnC-type_HTH_dom"/>
</dbReference>
<dbReference type="SUPFAM" id="SSF46785">
    <property type="entry name" value="Winged helix' DNA-binding domain"/>
    <property type="match status" value="1"/>
</dbReference>
<comment type="caution">
    <text evidence="6">The sequence shown here is derived from an EMBL/GenBank/DDBJ whole genome shotgun (WGS) entry which is preliminary data.</text>
</comment>
<dbReference type="InterPro" id="IPR011008">
    <property type="entry name" value="Dimeric_a/b-barrel"/>
</dbReference>
<dbReference type="GO" id="GO:0043565">
    <property type="term" value="F:sequence-specific DNA binding"/>
    <property type="evidence" value="ECO:0007669"/>
    <property type="project" value="InterPro"/>
</dbReference>
<dbReference type="SUPFAM" id="SSF54909">
    <property type="entry name" value="Dimeric alpha+beta barrel"/>
    <property type="match status" value="1"/>
</dbReference>
<evidence type="ECO:0000313" key="7">
    <source>
        <dbReference type="Proteomes" id="UP000325243"/>
    </source>
</evidence>
<dbReference type="Proteomes" id="UP000325243">
    <property type="component" value="Unassembled WGS sequence"/>
</dbReference>
<feature type="region of interest" description="Disordered" evidence="4">
    <location>
        <begin position="144"/>
        <end position="171"/>
    </location>
</feature>